<accession>A0A4W5ME16</accession>
<organism evidence="1 2">
    <name type="scientific">Hucho hucho</name>
    <name type="common">huchen</name>
    <dbReference type="NCBI Taxonomy" id="62062"/>
    <lineage>
        <taxon>Eukaryota</taxon>
        <taxon>Metazoa</taxon>
        <taxon>Chordata</taxon>
        <taxon>Craniata</taxon>
        <taxon>Vertebrata</taxon>
        <taxon>Euteleostomi</taxon>
        <taxon>Actinopterygii</taxon>
        <taxon>Neopterygii</taxon>
        <taxon>Teleostei</taxon>
        <taxon>Protacanthopterygii</taxon>
        <taxon>Salmoniformes</taxon>
        <taxon>Salmonidae</taxon>
        <taxon>Salmoninae</taxon>
        <taxon>Hucho</taxon>
    </lineage>
</organism>
<reference evidence="2" key="1">
    <citation type="submission" date="2018-06" db="EMBL/GenBank/DDBJ databases">
        <title>Genome assembly of Danube salmon.</title>
        <authorList>
            <person name="Macqueen D.J."/>
            <person name="Gundappa M.K."/>
        </authorList>
    </citation>
    <scope>NUCLEOTIDE SEQUENCE [LARGE SCALE GENOMIC DNA]</scope>
</reference>
<proteinExistence type="predicted"/>
<dbReference type="Ensembl" id="ENSHHUT00000037054.1">
    <property type="protein sequence ID" value="ENSHHUP00000035620.1"/>
    <property type="gene ID" value="ENSHHUG00000022425.1"/>
</dbReference>
<name>A0A4W5ME16_9TELE</name>
<dbReference type="GeneTree" id="ENSGT00990000210261"/>
<dbReference type="STRING" id="62062.ENSHHUP00000035620"/>
<sequence length="167" mass="18694">WVNLILLRIQVTLEPDRPSLRVLLSHTTSLCCCYSATGGAVETTWFISIYTVNGTGAPKGVDRRDNRVTVDGGNLTAAGVMCEALTVSIHVTFLQVLCQLGEKVTTVGAIIRKWKKHKRTWANIQNQQGIKYFFPSLYDQIQRSLVQGPYQDVGNMIIEEEIQLEKP</sequence>
<evidence type="ECO:0000313" key="1">
    <source>
        <dbReference type="Ensembl" id="ENSHHUP00000035620.1"/>
    </source>
</evidence>
<keyword evidence="2" id="KW-1185">Reference proteome</keyword>
<protein>
    <submittedName>
        <fullName evidence="1">Uncharacterized protein</fullName>
    </submittedName>
</protein>
<dbReference type="Proteomes" id="UP000314982">
    <property type="component" value="Unassembled WGS sequence"/>
</dbReference>
<reference evidence="1" key="2">
    <citation type="submission" date="2025-08" db="UniProtKB">
        <authorList>
            <consortium name="Ensembl"/>
        </authorList>
    </citation>
    <scope>IDENTIFICATION</scope>
</reference>
<reference evidence="1" key="3">
    <citation type="submission" date="2025-09" db="UniProtKB">
        <authorList>
            <consortium name="Ensembl"/>
        </authorList>
    </citation>
    <scope>IDENTIFICATION</scope>
</reference>
<evidence type="ECO:0000313" key="2">
    <source>
        <dbReference type="Proteomes" id="UP000314982"/>
    </source>
</evidence>
<dbReference type="AlphaFoldDB" id="A0A4W5ME16"/>